<accession>A0A0K0DPB0</accession>
<organism evidence="1 2">
    <name type="scientific">Angiostrongylus cantonensis</name>
    <name type="common">Rat lungworm</name>
    <dbReference type="NCBI Taxonomy" id="6313"/>
    <lineage>
        <taxon>Eukaryota</taxon>
        <taxon>Metazoa</taxon>
        <taxon>Ecdysozoa</taxon>
        <taxon>Nematoda</taxon>
        <taxon>Chromadorea</taxon>
        <taxon>Rhabditida</taxon>
        <taxon>Rhabditina</taxon>
        <taxon>Rhabditomorpha</taxon>
        <taxon>Strongyloidea</taxon>
        <taxon>Metastrongylidae</taxon>
        <taxon>Angiostrongylus</taxon>
    </lineage>
</organism>
<dbReference type="Proteomes" id="UP000035642">
    <property type="component" value="Unassembled WGS sequence"/>
</dbReference>
<keyword evidence="1" id="KW-1185">Reference proteome</keyword>
<proteinExistence type="predicted"/>
<dbReference type="AlphaFoldDB" id="A0A0K0DPB0"/>
<name>A0A0K0DPB0_ANGCA</name>
<reference evidence="1" key="1">
    <citation type="submission" date="2012-09" db="EMBL/GenBank/DDBJ databases">
        <authorList>
            <person name="Martin A.A."/>
        </authorList>
    </citation>
    <scope>NUCLEOTIDE SEQUENCE</scope>
</reference>
<protein>
    <submittedName>
        <fullName evidence="2">DM13 domain-containing protein</fullName>
    </submittedName>
</protein>
<reference evidence="2" key="2">
    <citation type="submission" date="2017-02" db="UniProtKB">
        <authorList>
            <consortium name="WormBaseParasite"/>
        </authorList>
    </citation>
    <scope>IDENTIFICATION</scope>
</reference>
<evidence type="ECO:0000313" key="2">
    <source>
        <dbReference type="WBParaSite" id="ACAC_0001359901-mRNA-1"/>
    </source>
</evidence>
<dbReference type="WBParaSite" id="ACAC_0001359901-mRNA-1">
    <property type="protein sequence ID" value="ACAC_0001359901-mRNA-1"/>
    <property type="gene ID" value="ACAC_0001359901"/>
</dbReference>
<evidence type="ECO:0000313" key="1">
    <source>
        <dbReference type="Proteomes" id="UP000035642"/>
    </source>
</evidence>
<sequence length="85" mass="9590">MRHFSYATASSWIISSHPVGNPLTGIRGDASKLPFNESGSFAFVSGPVDFSRMSILSFYLDRKVYFIFSYHKVSSLLQKTSNKYL</sequence>